<keyword evidence="2" id="KW-0053">Apoptosis</keyword>
<comment type="caution">
    <text evidence="4">The sequence shown here is derived from an EMBL/GenBank/DDBJ whole genome shotgun (WGS) entry which is preliminary data.</text>
</comment>
<dbReference type="PANTHER" id="PTHR11256">
    <property type="entry name" value="BCL-2 RELATED"/>
    <property type="match status" value="1"/>
</dbReference>
<dbReference type="PANTHER" id="PTHR11256:SF10">
    <property type="entry name" value="BCL-2-RELATED PROTEIN A1"/>
    <property type="match status" value="1"/>
</dbReference>
<organism evidence="4 5">
    <name type="scientific">Phrynosoma platyrhinos</name>
    <name type="common">Desert horned lizard</name>
    <dbReference type="NCBI Taxonomy" id="52577"/>
    <lineage>
        <taxon>Eukaryota</taxon>
        <taxon>Metazoa</taxon>
        <taxon>Chordata</taxon>
        <taxon>Craniata</taxon>
        <taxon>Vertebrata</taxon>
        <taxon>Euteleostomi</taxon>
        <taxon>Lepidosauria</taxon>
        <taxon>Squamata</taxon>
        <taxon>Bifurcata</taxon>
        <taxon>Unidentata</taxon>
        <taxon>Episquamata</taxon>
        <taxon>Toxicofera</taxon>
        <taxon>Iguania</taxon>
        <taxon>Phrynosomatidae</taxon>
        <taxon>Phrynosomatinae</taxon>
        <taxon>Phrynosoma</taxon>
    </lineage>
</organism>
<dbReference type="PROSITE" id="PS50062">
    <property type="entry name" value="BCL2_FAMILY"/>
    <property type="match status" value="1"/>
</dbReference>
<dbReference type="SMART" id="SM00337">
    <property type="entry name" value="BCL"/>
    <property type="match status" value="1"/>
</dbReference>
<dbReference type="InterPro" id="IPR046371">
    <property type="entry name" value="Bcl-2_BH1-3"/>
</dbReference>
<dbReference type="SUPFAM" id="SSF56854">
    <property type="entry name" value="Bcl-2 inhibitors of programmed cell death"/>
    <property type="match status" value="1"/>
</dbReference>
<dbReference type="InterPro" id="IPR002475">
    <property type="entry name" value="Bcl2-like"/>
</dbReference>
<protein>
    <recommendedName>
        <fullName evidence="3">Bcl-2 Bcl-2 homology region 1-3 domain-containing protein</fullName>
    </recommendedName>
</protein>
<sequence>MEKQTFSIVHVYLNLVCGQIPNEQLDEEIYLTLQKIANLTQKHLEEKLEPLIMALDIPNISHACEIIQLVIQSQFSDGKTNWGRIVVVLLFGGVIAKKLKNNVMSLTDSNVQQITDCIAGYLIMDKHICMKENGSWVHVAKEDQGI</sequence>
<evidence type="ECO:0000256" key="2">
    <source>
        <dbReference type="ARBA" id="ARBA00022703"/>
    </source>
</evidence>
<feature type="domain" description="Bcl-2 Bcl-2 homology region 1-3" evidence="3">
    <location>
        <begin position="33"/>
        <end position="136"/>
    </location>
</feature>
<evidence type="ECO:0000313" key="4">
    <source>
        <dbReference type="EMBL" id="KAH0628398.1"/>
    </source>
</evidence>
<dbReference type="Pfam" id="PF00452">
    <property type="entry name" value="Bcl-2"/>
    <property type="match status" value="1"/>
</dbReference>
<comment type="similarity">
    <text evidence="1">Belongs to the Bcl-2 family.</text>
</comment>
<accession>A0ABQ7TFJ0</accession>
<dbReference type="InterPro" id="IPR036834">
    <property type="entry name" value="Bcl-2-like_sf"/>
</dbReference>
<gene>
    <name evidence="4" type="ORF">JD844_009502</name>
</gene>
<dbReference type="Gene3D" id="1.10.437.10">
    <property type="entry name" value="Blc2-like"/>
    <property type="match status" value="1"/>
</dbReference>
<evidence type="ECO:0000259" key="3">
    <source>
        <dbReference type="SMART" id="SM00337"/>
    </source>
</evidence>
<dbReference type="Proteomes" id="UP000826234">
    <property type="component" value="Unassembled WGS sequence"/>
</dbReference>
<dbReference type="InterPro" id="IPR026298">
    <property type="entry name" value="Bcl-2_fam"/>
</dbReference>
<evidence type="ECO:0000256" key="1">
    <source>
        <dbReference type="ARBA" id="ARBA00009458"/>
    </source>
</evidence>
<evidence type="ECO:0000313" key="5">
    <source>
        <dbReference type="Proteomes" id="UP000826234"/>
    </source>
</evidence>
<name>A0ABQ7TFJ0_PHRPL</name>
<reference evidence="4 5" key="1">
    <citation type="journal article" date="2022" name="Gigascience">
        <title>A chromosome-level genome assembly and annotation of the desert horned lizard, Phrynosoma platyrhinos, provides insight into chromosomal rearrangements among reptiles.</title>
        <authorList>
            <person name="Koochekian N."/>
            <person name="Ascanio A."/>
            <person name="Farleigh K."/>
            <person name="Card D.C."/>
            <person name="Schield D.R."/>
            <person name="Castoe T.A."/>
            <person name="Jezkova T."/>
        </authorList>
    </citation>
    <scope>NUCLEOTIDE SEQUENCE [LARGE SCALE GENOMIC DNA]</scope>
    <source>
        <strain evidence="4">NK-2021</strain>
    </source>
</reference>
<dbReference type="EMBL" id="JAIPUX010000439">
    <property type="protein sequence ID" value="KAH0628398.1"/>
    <property type="molecule type" value="Genomic_DNA"/>
</dbReference>
<dbReference type="PRINTS" id="PR01862">
    <property type="entry name" value="BCL2FAMILY"/>
</dbReference>
<proteinExistence type="inferred from homology"/>
<keyword evidence="5" id="KW-1185">Reference proteome</keyword>